<gene>
    <name evidence="2" type="ORF">Bca52824_028613</name>
</gene>
<name>A0A8X7VD76_BRACI</name>
<organism evidence="2 3">
    <name type="scientific">Brassica carinata</name>
    <name type="common">Ethiopian mustard</name>
    <name type="synonym">Abyssinian cabbage</name>
    <dbReference type="NCBI Taxonomy" id="52824"/>
    <lineage>
        <taxon>Eukaryota</taxon>
        <taxon>Viridiplantae</taxon>
        <taxon>Streptophyta</taxon>
        <taxon>Embryophyta</taxon>
        <taxon>Tracheophyta</taxon>
        <taxon>Spermatophyta</taxon>
        <taxon>Magnoliopsida</taxon>
        <taxon>eudicotyledons</taxon>
        <taxon>Gunneridae</taxon>
        <taxon>Pentapetalae</taxon>
        <taxon>rosids</taxon>
        <taxon>malvids</taxon>
        <taxon>Brassicales</taxon>
        <taxon>Brassicaceae</taxon>
        <taxon>Brassiceae</taxon>
        <taxon>Brassica</taxon>
    </lineage>
</organism>
<reference evidence="2 3" key="1">
    <citation type="submission" date="2020-02" db="EMBL/GenBank/DDBJ databases">
        <authorList>
            <person name="Ma Q."/>
            <person name="Huang Y."/>
            <person name="Song X."/>
            <person name="Pei D."/>
        </authorList>
    </citation>
    <scope>NUCLEOTIDE SEQUENCE [LARGE SCALE GENOMIC DNA]</scope>
    <source>
        <strain evidence="2">Sxm20200214</strain>
        <tissue evidence="2">Leaf</tissue>
    </source>
</reference>
<protein>
    <submittedName>
        <fullName evidence="2">Uncharacterized protein</fullName>
    </submittedName>
</protein>
<accession>A0A8X7VD76</accession>
<proteinExistence type="predicted"/>
<dbReference type="EMBL" id="JAAMPC010000006">
    <property type="protein sequence ID" value="KAG2308865.1"/>
    <property type="molecule type" value="Genomic_DNA"/>
</dbReference>
<comment type="caution">
    <text evidence="2">The sequence shown here is derived from an EMBL/GenBank/DDBJ whole genome shotgun (WGS) entry which is preliminary data.</text>
</comment>
<dbReference type="Proteomes" id="UP000886595">
    <property type="component" value="Unassembled WGS sequence"/>
</dbReference>
<evidence type="ECO:0000313" key="3">
    <source>
        <dbReference type="Proteomes" id="UP000886595"/>
    </source>
</evidence>
<evidence type="ECO:0000256" key="1">
    <source>
        <dbReference type="SAM" id="MobiDB-lite"/>
    </source>
</evidence>
<dbReference type="AlphaFoldDB" id="A0A8X7VD76"/>
<feature type="region of interest" description="Disordered" evidence="1">
    <location>
        <begin position="83"/>
        <end position="104"/>
    </location>
</feature>
<evidence type="ECO:0000313" key="2">
    <source>
        <dbReference type="EMBL" id="KAG2308865.1"/>
    </source>
</evidence>
<sequence length="104" mass="11878">MQLFHDYATTGPPNFFVDALLSSRTMSFMDRQNRSRSIIAYHFWLCVIMLERLQTESTEVNQAHQSSQLDRFAAYKTVGSKLEDVTSSSSGIHEPIDSISFRVV</sequence>
<keyword evidence="3" id="KW-1185">Reference proteome</keyword>